<dbReference type="EMBL" id="PVTP01000004">
    <property type="protein sequence ID" value="PRY78101.1"/>
    <property type="molecule type" value="Genomic_DNA"/>
</dbReference>
<evidence type="ECO:0000313" key="4">
    <source>
        <dbReference type="Proteomes" id="UP000238007"/>
    </source>
</evidence>
<dbReference type="SUPFAM" id="SSF53474">
    <property type="entry name" value="alpha/beta-Hydrolases"/>
    <property type="match status" value="1"/>
</dbReference>
<dbReference type="OrthoDB" id="9771666at2"/>
<dbReference type="AlphaFoldDB" id="A0A2T0VZZ8"/>
<dbReference type="Proteomes" id="UP000238007">
    <property type="component" value="Unassembled WGS sequence"/>
</dbReference>
<dbReference type="InterPro" id="IPR029058">
    <property type="entry name" value="AB_hydrolase_fold"/>
</dbReference>
<gene>
    <name evidence="3" type="ORF">CLV80_10463</name>
</gene>
<dbReference type="PANTHER" id="PTHR48081:SF33">
    <property type="entry name" value="KYNURENINE FORMAMIDASE"/>
    <property type="match status" value="1"/>
</dbReference>
<protein>
    <submittedName>
        <fullName evidence="3">Alpha/beta hydrolase family protein</fullName>
    </submittedName>
</protein>
<proteinExistence type="predicted"/>
<dbReference type="RefSeq" id="WP_106356302.1">
    <property type="nucleotide sequence ID" value="NZ_PVTP01000004.1"/>
</dbReference>
<dbReference type="InterPro" id="IPR013094">
    <property type="entry name" value="AB_hydrolase_3"/>
</dbReference>
<dbReference type="Pfam" id="PF07859">
    <property type="entry name" value="Abhydrolase_3"/>
    <property type="match status" value="1"/>
</dbReference>
<evidence type="ECO:0000313" key="3">
    <source>
        <dbReference type="EMBL" id="PRY78101.1"/>
    </source>
</evidence>
<dbReference type="GO" id="GO:0016787">
    <property type="term" value="F:hydrolase activity"/>
    <property type="evidence" value="ECO:0007669"/>
    <property type="project" value="UniProtKB-KW"/>
</dbReference>
<feature type="domain" description="Alpha/beta hydrolase fold-3" evidence="2">
    <location>
        <begin position="63"/>
        <end position="176"/>
    </location>
</feature>
<sequence>MELDDAFANAAYIPNGETYPDKWAALAGAFRDVTLCELDLPYGEGRRHRFDLFHPARMARGVVIFVHGGYWLQFDKSYWSHLAAGPLAHGWAVAMPSYDLCPQATIPEIGDQIATAIGVISQRVLGPIRLVGHSAGGQLVARMTAPRHSVTWLDQLDLVMPVSPVTDLAPLIQTSMNADLRLDIDTAKVESPVLMAAPQTRVSIHVGSNERPVFIEQSHDLAAVWACGLGVEEGKNHFDVIEDLSNPDSRLTNVLCSH</sequence>
<organism evidence="3 4">
    <name type="scientific">Yoonia maritima</name>
    <dbReference type="NCBI Taxonomy" id="1435347"/>
    <lineage>
        <taxon>Bacteria</taxon>
        <taxon>Pseudomonadati</taxon>
        <taxon>Pseudomonadota</taxon>
        <taxon>Alphaproteobacteria</taxon>
        <taxon>Rhodobacterales</taxon>
        <taxon>Paracoccaceae</taxon>
        <taxon>Yoonia</taxon>
    </lineage>
</organism>
<dbReference type="PANTHER" id="PTHR48081">
    <property type="entry name" value="AB HYDROLASE SUPERFAMILY PROTEIN C4A8.06C"/>
    <property type="match status" value="1"/>
</dbReference>
<name>A0A2T0VZZ8_9RHOB</name>
<comment type="caution">
    <text evidence="3">The sequence shown here is derived from an EMBL/GenBank/DDBJ whole genome shotgun (WGS) entry which is preliminary data.</text>
</comment>
<keyword evidence="1 3" id="KW-0378">Hydrolase</keyword>
<dbReference type="Gene3D" id="3.40.50.1820">
    <property type="entry name" value="alpha/beta hydrolase"/>
    <property type="match status" value="1"/>
</dbReference>
<evidence type="ECO:0000259" key="2">
    <source>
        <dbReference type="Pfam" id="PF07859"/>
    </source>
</evidence>
<evidence type="ECO:0000256" key="1">
    <source>
        <dbReference type="ARBA" id="ARBA00022801"/>
    </source>
</evidence>
<reference evidence="3 4" key="1">
    <citation type="submission" date="2018-03" db="EMBL/GenBank/DDBJ databases">
        <title>Genomic Encyclopedia of Archaeal and Bacterial Type Strains, Phase II (KMG-II): from individual species to whole genera.</title>
        <authorList>
            <person name="Goeker M."/>
        </authorList>
    </citation>
    <scope>NUCLEOTIDE SEQUENCE [LARGE SCALE GENOMIC DNA]</scope>
    <source>
        <strain evidence="3 4">DSM 101533</strain>
    </source>
</reference>
<keyword evidence="4" id="KW-1185">Reference proteome</keyword>
<accession>A0A2T0VZZ8</accession>
<dbReference type="InterPro" id="IPR050300">
    <property type="entry name" value="GDXG_lipolytic_enzyme"/>
</dbReference>